<reference evidence="2" key="1">
    <citation type="submission" date="2020-04" db="EMBL/GenBank/DDBJ databases">
        <authorList>
            <person name="Chiriac C."/>
            <person name="Salcher M."/>
            <person name="Ghai R."/>
            <person name="Kavagutti S V."/>
        </authorList>
    </citation>
    <scope>NUCLEOTIDE SEQUENCE</scope>
</reference>
<accession>A0A6J5LPM7</accession>
<sequence length="82" mass="9715">MVQDLIKYVGSPTYLRMLRRDKPRNESQWAYCCLISMQTADRLKKERLKALQESYSIRSRGVLGNEDEQLAEEWAEYAQRLS</sequence>
<proteinExistence type="predicted"/>
<evidence type="ECO:0000313" key="1">
    <source>
        <dbReference type="EMBL" id="CAB4131599.1"/>
    </source>
</evidence>
<protein>
    <submittedName>
        <fullName evidence="2">Uncharacterized protein</fullName>
    </submittedName>
</protein>
<name>A0A6J5LPM7_9CAUD</name>
<evidence type="ECO:0000313" key="2">
    <source>
        <dbReference type="EMBL" id="CAB4134957.1"/>
    </source>
</evidence>
<gene>
    <name evidence="1" type="ORF">UFOVP127_173</name>
    <name evidence="2" type="ORF">UFOVP276_36</name>
</gene>
<dbReference type="EMBL" id="LR796294">
    <property type="protein sequence ID" value="CAB4134957.1"/>
    <property type="molecule type" value="Genomic_DNA"/>
</dbReference>
<dbReference type="EMBL" id="LR796249">
    <property type="protein sequence ID" value="CAB4131599.1"/>
    <property type="molecule type" value="Genomic_DNA"/>
</dbReference>
<organism evidence="2">
    <name type="scientific">uncultured Caudovirales phage</name>
    <dbReference type="NCBI Taxonomy" id="2100421"/>
    <lineage>
        <taxon>Viruses</taxon>
        <taxon>Duplodnaviria</taxon>
        <taxon>Heunggongvirae</taxon>
        <taxon>Uroviricota</taxon>
        <taxon>Caudoviricetes</taxon>
        <taxon>Peduoviridae</taxon>
        <taxon>Maltschvirus</taxon>
        <taxon>Maltschvirus maltsch</taxon>
    </lineage>
</organism>